<dbReference type="GO" id="GO:0046872">
    <property type="term" value="F:metal ion binding"/>
    <property type="evidence" value="ECO:0007669"/>
    <property type="project" value="UniProtKB-KW"/>
</dbReference>
<evidence type="ECO:0000256" key="1">
    <source>
        <dbReference type="ARBA" id="ARBA00006153"/>
    </source>
</evidence>
<accession>A0AAN7BGQ1</accession>
<gene>
    <name evidence="6" type="ORF">QBC38DRAFT_489804</name>
</gene>
<comment type="cofactor">
    <cofactor evidence="4">
        <name>Mn(2+)</name>
        <dbReference type="ChEBI" id="CHEBI:29035"/>
    </cofactor>
    <text evidence="4">The Mn(2+) ion enhances activity.</text>
</comment>
<evidence type="ECO:0000313" key="7">
    <source>
        <dbReference type="Proteomes" id="UP001301958"/>
    </source>
</evidence>
<comment type="caution">
    <text evidence="6">The sequence shown here is derived from an EMBL/GenBank/DDBJ whole genome shotgun (WGS) entry which is preliminary data.</text>
</comment>
<feature type="binding site" evidence="4">
    <location>
        <position position="118"/>
    </location>
    <ligand>
        <name>Mn(2+)</name>
        <dbReference type="ChEBI" id="CHEBI:29035"/>
        <label>2</label>
    </ligand>
</feature>
<dbReference type="InterPro" id="IPR002933">
    <property type="entry name" value="Peptidase_M20"/>
</dbReference>
<feature type="binding site" evidence="4">
    <location>
        <position position="116"/>
    </location>
    <ligand>
        <name>Mn(2+)</name>
        <dbReference type="ChEBI" id="CHEBI:29035"/>
        <label>2</label>
    </ligand>
</feature>
<proteinExistence type="inferred from homology"/>
<dbReference type="AlphaFoldDB" id="A0AAN7BGQ1"/>
<protein>
    <submittedName>
        <fullName evidence="6">Hippurate hydrolase</fullName>
    </submittedName>
</protein>
<dbReference type="Pfam" id="PF07687">
    <property type="entry name" value="M20_dimer"/>
    <property type="match status" value="1"/>
</dbReference>
<dbReference type="GO" id="GO:0016787">
    <property type="term" value="F:hydrolase activity"/>
    <property type="evidence" value="ECO:0007669"/>
    <property type="project" value="UniProtKB-KW"/>
</dbReference>
<dbReference type="Gene3D" id="3.30.70.360">
    <property type="match status" value="1"/>
</dbReference>
<feature type="domain" description="Peptidase M20 dimerisation" evidence="5">
    <location>
        <begin position="202"/>
        <end position="294"/>
    </location>
</feature>
<sequence>MLIPSRKDIIQQFRPNLKKYESIYKHLHQNPELSLLESATAALAKTHLKNLGFDEIINDLGLHGFVAIFRNGNGPVILIRADMDALPVKELTGLPYASTKTQVDRFSKENPVMHACGHDVHVTCLMGAAELLHSAREHWSGTLICLFQPAEEDGAGARMMVSDGLFDKIPKPDFILGQHVTRSKAGTVQIRAGPAFAADDCFNVRLFGRGGHGSCPHRCVDPVYAACSIVVRLQSIVSREVDPTDFAVVTCVYLQTSKAINIIPDTVDMKIDVRTYDEAVRTRVIAAVKRIIRGESDASGLVKEPEIIQTDDIPPVVNDEKVVKRLEKSFTEHFGEAAVSEMVRDTGSDDFSVFGHGRDIPSAYWYIGGVDPAVWDEAEKNGKIDELPDNHSAFFAPVIHPTIQTGIDALAGAALSFFSRSTL</sequence>
<evidence type="ECO:0000256" key="4">
    <source>
        <dbReference type="PIRSR" id="PIRSR005962-1"/>
    </source>
</evidence>
<reference evidence="6" key="2">
    <citation type="submission" date="2023-05" db="EMBL/GenBank/DDBJ databases">
        <authorList>
            <consortium name="Lawrence Berkeley National Laboratory"/>
            <person name="Steindorff A."/>
            <person name="Hensen N."/>
            <person name="Bonometti L."/>
            <person name="Westerberg I."/>
            <person name="Brannstrom I.O."/>
            <person name="Guillou S."/>
            <person name="Cros-Aarteil S."/>
            <person name="Calhoun S."/>
            <person name="Haridas S."/>
            <person name="Kuo A."/>
            <person name="Mondo S."/>
            <person name="Pangilinan J."/>
            <person name="Riley R."/>
            <person name="Labutti K."/>
            <person name="Andreopoulos B."/>
            <person name="Lipzen A."/>
            <person name="Chen C."/>
            <person name="Yanf M."/>
            <person name="Daum C."/>
            <person name="Ng V."/>
            <person name="Clum A."/>
            <person name="Ohm R."/>
            <person name="Martin F."/>
            <person name="Silar P."/>
            <person name="Natvig D."/>
            <person name="Lalanne C."/>
            <person name="Gautier V."/>
            <person name="Ament-Velasquez S.L."/>
            <person name="Kruys A."/>
            <person name="Hutchinson M.I."/>
            <person name="Powell A.J."/>
            <person name="Barry K."/>
            <person name="Miller A.N."/>
            <person name="Grigoriev I.V."/>
            <person name="Debuchy R."/>
            <person name="Gladieux P."/>
            <person name="Thoren M.H."/>
            <person name="Johannesson H."/>
        </authorList>
    </citation>
    <scope>NUCLEOTIDE SEQUENCE</scope>
    <source>
        <strain evidence="6">CBS 990.96</strain>
    </source>
</reference>
<dbReference type="PANTHER" id="PTHR11014">
    <property type="entry name" value="PEPTIDASE M20 FAMILY MEMBER"/>
    <property type="match status" value="1"/>
</dbReference>
<comment type="similarity">
    <text evidence="2">Belongs to the peptidase M20A family.</text>
</comment>
<feature type="binding site" evidence="4">
    <location>
        <position position="152"/>
    </location>
    <ligand>
        <name>Mn(2+)</name>
        <dbReference type="ChEBI" id="CHEBI:29035"/>
        <label>2</label>
    </ligand>
</feature>
<evidence type="ECO:0000256" key="3">
    <source>
        <dbReference type="ARBA" id="ARBA00022801"/>
    </source>
</evidence>
<feature type="binding site" evidence="4">
    <location>
        <position position="179"/>
    </location>
    <ligand>
        <name>Mn(2+)</name>
        <dbReference type="ChEBI" id="CHEBI:29035"/>
        <label>2</label>
    </ligand>
</feature>
<keyword evidence="7" id="KW-1185">Reference proteome</keyword>
<dbReference type="EMBL" id="MU865470">
    <property type="protein sequence ID" value="KAK4222475.1"/>
    <property type="molecule type" value="Genomic_DNA"/>
</dbReference>
<dbReference type="InterPro" id="IPR017439">
    <property type="entry name" value="Amidohydrolase"/>
</dbReference>
<dbReference type="InterPro" id="IPR011650">
    <property type="entry name" value="Peptidase_M20_dimer"/>
</dbReference>
<dbReference type="SUPFAM" id="SSF55031">
    <property type="entry name" value="Bacterial exopeptidase dimerisation domain"/>
    <property type="match status" value="1"/>
</dbReference>
<keyword evidence="4" id="KW-0464">Manganese</keyword>
<evidence type="ECO:0000259" key="5">
    <source>
        <dbReference type="Pfam" id="PF07687"/>
    </source>
</evidence>
<dbReference type="SUPFAM" id="SSF53187">
    <property type="entry name" value="Zn-dependent exopeptidases"/>
    <property type="match status" value="1"/>
</dbReference>
<dbReference type="PIRSF" id="PIRSF005962">
    <property type="entry name" value="Pept_M20D_amidohydro"/>
    <property type="match status" value="1"/>
</dbReference>
<dbReference type="FunFam" id="3.30.70.360:FF:000001">
    <property type="entry name" value="N-acetyldiaminopimelate deacetylase"/>
    <property type="match status" value="1"/>
</dbReference>
<reference evidence="6" key="1">
    <citation type="journal article" date="2023" name="Mol. Phylogenet. Evol.">
        <title>Genome-scale phylogeny and comparative genomics of the fungal order Sordariales.</title>
        <authorList>
            <person name="Hensen N."/>
            <person name="Bonometti L."/>
            <person name="Westerberg I."/>
            <person name="Brannstrom I.O."/>
            <person name="Guillou S."/>
            <person name="Cros-Aarteil S."/>
            <person name="Calhoun S."/>
            <person name="Haridas S."/>
            <person name="Kuo A."/>
            <person name="Mondo S."/>
            <person name="Pangilinan J."/>
            <person name="Riley R."/>
            <person name="LaButti K."/>
            <person name="Andreopoulos B."/>
            <person name="Lipzen A."/>
            <person name="Chen C."/>
            <person name="Yan M."/>
            <person name="Daum C."/>
            <person name="Ng V."/>
            <person name="Clum A."/>
            <person name="Steindorff A."/>
            <person name="Ohm R.A."/>
            <person name="Martin F."/>
            <person name="Silar P."/>
            <person name="Natvig D.O."/>
            <person name="Lalanne C."/>
            <person name="Gautier V."/>
            <person name="Ament-Velasquez S.L."/>
            <person name="Kruys A."/>
            <person name="Hutchinson M.I."/>
            <person name="Powell A.J."/>
            <person name="Barry K."/>
            <person name="Miller A.N."/>
            <person name="Grigoriev I.V."/>
            <person name="Debuchy R."/>
            <person name="Gladieux P."/>
            <person name="Hiltunen Thoren M."/>
            <person name="Johannesson H."/>
        </authorList>
    </citation>
    <scope>NUCLEOTIDE SEQUENCE</scope>
    <source>
        <strain evidence="6">CBS 990.96</strain>
    </source>
</reference>
<dbReference type="Gene3D" id="3.40.630.10">
    <property type="entry name" value="Zn peptidases"/>
    <property type="match status" value="1"/>
</dbReference>
<name>A0AAN7BGQ1_9PEZI</name>
<evidence type="ECO:0000313" key="6">
    <source>
        <dbReference type="EMBL" id="KAK4222475.1"/>
    </source>
</evidence>
<keyword evidence="4" id="KW-0479">Metal-binding</keyword>
<comment type="similarity">
    <text evidence="1">Belongs to the peptidase M20 family.</text>
</comment>
<evidence type="ECO:0000256" key="2">
    <source>
        <dbReference type="ARBA" id="ARBA00006247"/>
    </source>
</evidence>
<dbReference type="Proteomes" id="UP001301958">
    <property type="component" value="Unassembled WGS sequence"/>
</dbReference>
<dbReference type="NCBIfam" id="TIGR01891">
    <property type="entry name" value="amidohydrolases"/>
    <property type="match status" value="1"/>
</dbReference>
<keyword evidence="3 6" id="KW-0378">Hydrolase</keyword>
<organism evidence="6 7">
    <name type="scientific">Podospora fimiseda</name>
    <dbReference type="NCBI Taxonomy" id="252190"/>
    <lineage>
        <taxon>Eukaryota</taxon>
        <taxon>Fungi</taxon>
        <taxon>Dikarya</taxon>
        <taxon>Ascomycota</taxon>
        <taxon>Pezizomycotina</taxon>
        <taxon>Sordariomycetes</taxon>
        <taxon>Sordariomycetidae</taxon>
        <taxon>Sordariales</taxon>
        <taxon>Podosporaceae</taxon>
        <taxon>Podospora</taxon>
    </lineage>
</organism>
<dbReference type="Pfam" id="PF01546">
    <property type="entry name" value="Peptidase_M20"/>
    <property type="match status" value="1"/>
</dbReference>
<dbReference type="PANTHER" id="PTHR11014:SF63">
    <property type="entry name" value="METALLOPEPTIDASE, PUTATIVE (AFU_ORTHOLOGUE AFUA_6G09600)-RELATED"/>
    <property type="match status" value="1"/>
</dbReference>
<dbReference type="InterPro" id="IPR036264">
    <property type="entry name" value="Bact_exopeptidase_dim_dom"/>
</dbReference>